<protein>
    <submittedName>
        <fullName evidence="2">Uncharacterized protein</fullName>
    </submittedName>
</protein>
<feature type="compositionally biased region" description="Basic and acidic residues" evidence="1">
    <location>
        <begin position="1"/>
        <end position="11"/>
    </location>
</feature>
<dbReference type="OrthoDB" id="9895402at2"/>
<gene>
    <name evidence="2" type="ORF">I6I88_12145</name>
</gene>
<evidence type="ECO:0000313" key="2">
    <source>
        <dbReference type="EMBL" id="QQT98962.1"/>
    </source>
</evidence>
<dbReference type="Proteomes" id="UP000596202">
    <property type="component" value="Chromosome"/>
</dbReference>
<dbReference type="GeneID" id="93528415"/>
<feature type="region of interest" description="Disordered" evidence="1">
    <location>
        <begin position="1"/>
        <end position="28"/>
    </location>
</feature>
<dbReference type="AlphaFoldDB" id="A0A9Q6Z781"/>
<evidence type="ECO:0000313" key="3">
    <source>
        <dbReference type="Proteomes" id="UP000596202"/>
    </source>
</evidence>
<dbReference type="EMBL" id="CP068108">
    <property type="protein sequence ID" value="QQT98962.1"/>
    <property type="molecule type" value="Genomic_DNA"/>
</dbReference>
<evidence type="ECO:0000256" key="1">
    <source>
        <dbReference type="SAM" id="MobiDB-lite"/>
    </source>
</evidence>
<name>A0A9Q6Z781_MYROD</name>
<reference evidence="2 3" key="1">
    <citation type="submission" date="2021-01" db="EMBL/GenBank/DDBJ databases">
        <title>FDA dAtabase for Regulatory Grade micrObial Sequences (FDA-ARGOS): Supporting development and validation of Infectious Disease Dx tests.</title>
        <authorList>
            <person name="Sproer C."/>
            <person name="Gronow S."/>
            <person name="Severitt S."/>
            <person name="Schroder I."/>
            <person name="Tallon L."/>
            <person name="Sadzewicz L."/>
            <person name="Zhao X."/>
            <person name="Boylan J."/>
            <person name="Ott S."/>
            <person name="Bowen H."/>
            <person name="Vavikolanu K."/>
            <person name="Mehta A."/>
            <person name="Aluvathingal J."/>
            <person name="Nadendla S."/>
            <person name="Lowell S."/>
            <person name="Myers T."/>
            <person name="Yan Y."/>
            <person name="Sichtig H."/>
        </authorList>
    </citation>
    <scope>NUCLEOTIDE SEQUENCE [LARGE SCALE GENOMIC DNA]</scope>
    <source>
        <strain evidence="2 3">FDAARGOS_1131</strain>
    </source>
</reference>
<accession>A0A9Q6Z781</accession>
<dbReference type="RefSeq" id="WP_002986418.1">
    <property type="nucleotide sequence ID" value="NZ_CP068108.1"/>
</dbReference>
<organism evidence="2 3">
    <name type="scientific">Myroides odoratus</name>
    <name type="common">Flavobacterium odoratum</name>
    <dbReference type="NCBI Taxonomy" id="256"/>
    <lineage>
        <taxon>Bacteria</taxon>
        <taxon>Pseudomonadati</taxon>
        <taxon>Bacteroidota</taxon>
        <taxon>Flavobacteriia</taxon>
        <taxon>Flavobacteriales</taxon>
        <taxon>Flavobacteriaceae</taxon>
        <taxon>Myroides</taxon>
    </lineage>
</organism>
<sequence>MEEENNTKDLPDVNGTPPAGEETTATNVVDETTVLNYFKEKGREVNSIEDLFKEPEKVIETKEVNPWEDVMSEADKAFYKYTRETGRSRSDYEKLHTNLDEVSPIEFARAQVLKETGMKLDNDQINDYLQSKLGIEDMDSLTTNDLIELAKYGKSIKDARLEEQAKFKQPLPKPEVPQNQNTNQDDYVQLANGTFMKKSDFEIAQQSLVKHNQMVQEAVNSVTATSFKVVIDENGEQKELNYDYNYSDNDRSSAVSIVSDLGKYVQDNYQSEQGFNHKQFAEDAFWLNPKNRETVISSLVHKARAEAIEEVMKQRGNVNYQTQSNNLSSQEKPGIKIVGINEI</sequence>
<proteinExistence type="predicted"/>